<organism evidence="1 2">
    <name type="scientific">Kibdelosporangium aridum</name>
    <dbReference type="NCBI Taxonomy" id="2030"/>
    <lineage>
        <taxon>Bacteria</taxon>
        <taxon>Bacillati</taxon>
        <taxon>Actinomycetota</taxon>
        <taxon>Actinomycetes</taxon>
        <taxon>Pseudonocardiales</taxon>
        <taxon>Pseudonocardiaceae</taxon>
        <taxon>Kibdelosporangium</taxon>
    </lineage>
</organism>
<dbReference type="RefSeq" id="WP_084431409.1">
    <property type="nucleotide sequence ID" value="NZ_FWXV01000008.1"/>
</dbReference>
<accession>A0A1W2FL24</accession>
<evidence type="ECO:0000313" key="2">
    <source>
        <dbReference type="Proteomes" id="UP000192674"/>
    </source>
</evidence>
<dbReference type="AlphaFoldDB" id="A0A1W2FL24"/>
<name>A0A1W2FL24_KIBAR</name>
<keyword evidence="2" id="KW-1185">Reference proteome</keyword>
<dbReference type="OrthoDB" id="5196053at2"/>
<protein>
    <submittedName>
        <fullName evidence="1">Uncharacterized protein</fullName>
    </submittedName>
</protein>
<dbReference type="Proteomes" id="UP000192674">
    <property type="component" value="Unassembled WGS sequence"/>
</dbReference>
<evidence type="ECO:0000313" key="1">
    <source>
        <dbReference type="EMBL" id="SMD22563.1"/>
    </source>
</evidence>
<sequence length="320" mass="34647">MDPLVTKIAGSLAGQLAAPAGRKLRDAVLGEQDVQELDRVCRAAMRRAIAETEETGADPTHVLSLLERLMAERPAHDIPSLVSMDTPDAETLAQWRNAAQDIGLDPSTFPISFDNLVTRLLRLIREELSRAAGKQGNALFGQVVLANLELLGANIAAVSTLGVARQIPLLARLRESLDNTYQACRATGRAFVTPDLLLVLAQTPEVSFCLDTARPGLATEMTERLRRYLSTTPTGPFTAFDWTERADVRRAQHLAWAAQIPAVTELFLLRGVLDTPTNTRDQLAAWLGTTFDQLREIAHARSHTAVAAAGTPGTVFGPTA</sequence>
<dbReference type="EMBL" id="FWXV01000008">
    <property type="protein sequence ID" value="SMD22563.1"/>
    <property type="molecule type" value="Genomic_DNA"/>
</dbReference>
<gene>
    <name evidence="1" type="ORF">SAMN05661093_07493</name>
</gene>
<proteinExistence type="predicted"/>
<reference evidence="1 2" key="1">
    <citation type="submission" date="2017-04" db="EMBL/GenBank/DDBJ databases">
        <authorList>
            <person name="Afonso C.L."/>
            <person name="Miller P.J."/>
            <person name="Scott M.A."/>
            <person name="Spackman E."/>
            <person name="Goraichik I."/>
            <person name="Dimitrov K.M."/>
            <person name="Suarez D.L."/>
            <person name="Swayne D.E."/>
        </authorList>
    </citation>
    <scope>NUCLEOTIDE SEQUENCE [LARGE SCALE GENOMIC DNA]</scope>
    <source>
        <strain evidence="1 2">DSM 43828</strain>
    </source>
</reference>